<feature type="transmembrane region" description="Helical" evidence="1">
    <location>
        <begin position="163"/>
        <end position="181"/>
    </location>
</feature>
<keyword evidence="1" id="KW-1133">Transmembrane helix</keyword>
<evidence type="ECO:0000313" key="2">
    <source>
        <dbReference type="EMBL" id="GEN84505.1"/>
    </source>
</evidence>
<keyword evidence="1" id="KW-0812">Transmembrane</keyword>
<name>A0A511ZAL9_9BACL</name>
<evidence type="ECO:0000313" key="3">
    <source>
        <dbReference type="Proteomes" id="UP000321901"/>
    </source>
</evidence>
<protein>
    <submittedName>
        <fullName evidence="2">Uncharacterized protein</fullName>
    </submittedName>
</protein>
<proteinExistence type="predicted"/>
<organism evidence="2 3">
    <name type="scientific">Sporosarcina luteola</name>
    <dbReference type="NCBI Taxonomy" id="582850"/>
    <lineage>
        <taxon>Bacteria</taxon>
        <taxon>Bacillati</taxon>
        <taxon>Bacillota</taxon>
        <taxon>Bacilli</taxon>
        <taxon>Bacillales</taxon>
        <taxon>Caryophanaceae</taxon>
        <taxon>Sporosarcina</taxon>
    </lineage>
</organism>
<comment type="caution">
    <text evidence="2">The sequence shown here is derived from an EMBL/GenBank/DDBJ whole genome shotgun (WGS) entry which is preliminary data.</text>
</comment>
<feature type="transmembrane region" description="Helical" evidence="1">
    <location>
        <begin position="86"/>
        <end position="105"/>
    </location>
</feature>
<dbReference type="EMBL" id="BJYL01000038">
    <property type="protein sequence ID" value="GEN84505.1"/>
    <property type="molecule type" value="Genomic_DNA"/>
</dbReference>
<keyword evidence="1" id="KW-0472">Membrane</keyword>
<feature type="transmembrane region" description="Helical" evidence="1">
    <location>
        <begin position="20"/>
        <end position="39"/>
    </location>
</feature>
<feature type="transmembrane region" description="Helical" evidence="1">
    <location>
        <begin position="136"/>
        <end position="156"/>
    </location>
</feature>
<keyword evidence="3" id="KW-1185">Reference proteome</keyword>
<sequence length="226" mass="25175">MNHLKGPVSIILKDLKVQFYLFTAITLLLVIVYSGIGYYVGPDNFHPFISGPIYGMLLILPYFMFGDPLKSTIGLGGTRVNYFTSFIISSFILIVSLMIVNNVFFQLSDLLTEHTKSTTHVFHLASLFGVSNALSYFWVDILLGIFLVGIGTLLSAALYRFGYIWMLGIAVVIGLVGFIWFTLGDMSGIFKWTLENMYLSLHLLGGLGIVCIVLTYPLITRVTLKC</sequence>
<dbReference type="AlphaFoldDB" id="A0A511ZAL9"/>
<reference evidence="2 3" key="1">
    <citation type="submission" date="2019-07" db="EMBL/GenBank/DDBJ databases">
        <title>Whole genome shotgun sequence of Sporosarcina luteola NBRC 105378.</title>
        <authorList>
            <person name="Hosoyama A."/>
            <person name="Uohara A."/>
            <person name="Ohji S."/>
            <person name="Ichikawa N."/>
        </authorList>
    </citation>
    <scope>NUCLEOTIDE SEQUENCE [LARGE SCALE GENOMIC DNA]</scope>
    <source>
        <strain evidence="2 3">NBRC 105378</strain>
    </source>
</reference>
<evidence type="ECO:0000256" key="1">
    <source>
        <dbReference type="SAM" id="Phobius"/>
    </source>
</evidence>
<dbReference type="OrthoDB" id="2417711at2"/>
<dbReference type="Proteomes" id="UP000321901">
    <property type="component" value="Unassembled WGS sequence"/>
</dbReference>
<accession>A0A511ZAL9</accession>
<dbReference type="RefSeq" id="WP_147059413.1">
    <property type="nucleotide sequence ID" value="NZ_BJYL01000038.1"/>
</dbReference>
<feature type="transmembrane region" description="Helical" evidence="1">
    <location>
        <begin position="201"/>
        <end position="219"/>
    </location>
</feature>
<feature type="transmembrane region" description="Helical" evidence="1">
    <location>
        <begin position="45"/>
        <end position="65"/>
    </location>
</feature>
<gene>
    <name evidence="2" type="ORF">SLU01_28170</name>
</gene>